<gene>
    <name evidence="1" type="ORF">SK128_027322</name>
</gene>
<comment type="caution">
    <text evidence="1">The sequence shown here is derived from an EMBL/GenBank/DDBJ whole genome shotgun (WGS) entry which is preliminary data.</text>
</comment>
<name>A0AAN8WDK1_HALRR</name>
<dbReference type="AlphaFoldDB" id="A0AAN8WDK1"/>
<proteinExistence type="predicted"/>
<dbReference type="Proteomes" id="UP001381693">
    <property type="component" value="Unassembled WGS sequence"/>
</dbReference>
<keyword evidence="2" id="KW-1185">Reference proteome</keyword>
<dbReference type="EMBL" id="JAXCGZ010021273">
    <property type="protein sequence ID" value="KAK7055021.1"/>
    <property type="molecule type" value="Genomic_DNA"/>
</dbReference>
<evidence type="ECO:0000313" key="1">
    <source>
        <dbReference type="EMBL" id="KAK7055021.1"/>
    </source>
</evidence>
<accession>A0AAN8WDK1</accession>
<sequence>MVNVSLVMHSLDFDDQKQVLELSGELHQEWDDPALSFGTSGGLLISSVGLA</sequence>
<organism evidence="1 2">
    <name type="scientific">Halocaridina rubra</name>
    <name type="common">Hawaiian red shrimp</name>
    <dbReference type="NCBI Taxonomy" id="373956"/>
    <lineage>
        <taxon>Eukaryota</taxon>
        <taxon>Metazoa</taxon>
        <taxon>Ecdysozoa</taxon>
        <taxon>Arthropoda</taxon>
        <taxon>Crustacea</taxon>
        <taxon>Multicrustacea</taxon>
        <taxon>Malacostraca</taxon>
        <taxon>Eumalacostraca</taxon>
        <taxon>Eucarida</taxon>
        <taxon>Decapoda</taxon>
        <taxon>Pleocyemata</taxon>
        <taxon>Caridea</taxon>
        <taxon>Atyoidea</taxon>
        <taxon>Atyidae</taxon>
        <taxon>Halocaridina</taxon>
    </lineage>
</organism>
<feature type="non-terminal residue" evidence="1">
    <location>
        <position position="51"/>
    </location>
</feature>
<reference evidence="1 2" key="1">
    <citation type="submission" date="2023-11" db="EMBL/GenBank/DDBJ databases">
        <title>Halocaridina rubra genome assembly.</title>
        <authorList>
            <person name="Smith C."/>
        </authorList>
    </citation>
    <scope>NUCLEOTIDE SEQUENCE [LARGE SCALE GENOMIC DNA]</scope>
    <source>
        <strain evidence="1">EP-1</strain>
        <tissue evidence="1">Whole</tissue>
    </source>
</reference>
<protein>
    <submittedName>
        <fullName evidence="1">Uncharacterized protein</fullName>
    </submittedName>
</protein>
<evidence type="ECO:0000313" key="2">
    <source>
        <dbReference type="Proteomes" id="UP001381693"/>
    </source>
</evidence>